<dbReference type="PANTHER" id="PTHR34598">
    <property type="entry name" value="BLL6449 PROTEIN"/>
    <property type="match status" value="1"/>
</dbReference>
<evidence type="ECO:0000256" key="1">
    <source>
        <dbReference type="ARBA" id="ARBA00023604"/>
    </source>
</evidence>
<feature type="region of interest" description="Disordered" evidence="2">
    <location>
        <begin position="1"/>
        <end position="44"/>
    </location>
</feature>
<keyword evidence="4" id="KW-1185">Reference proteome</keyword>
<proteinExistence type="inferred from homology"/>
<comment type="caution">
    <text evidence="3">The sequence shown here is derived from an EMBL/GenBank/DDBJ whole genome shotgun (WGS) entry which is preliminary data.</text>
</comment>
<comment type="similarity">
    <text evidence="1">Belongs to the asaB hydroxylase/desaturase family.</text>
</comment>
<dbReference type="Proteomes" id="UP001321760">
    <property type="component" value="Unassembled WGS sequence"/>
</dbReference>
<reference evidence="3" key="2">
    <citation type="submission" date="2023-05" db="EMBL/GenBank/DDBJ databases">
        <authorList>
            <consortium name="Lawrence Berkeley National Laboratory"/>
            <person name="Steindorff A."/>
            <person name="Hensen N."/>
            <person name="Bonometti L."/>
            <person name="Westerberg I."/>
            <person name="Brannstrom I.O."/>
            <person name="Guillou S."/>
            <person name="Cros-Aarteil S."/>
            <person name="Calhoun S."/>
            <person name="Haridas S."/>
            <person name="Kuo A."/>
            <person name="Mondo S."/>
            <person name="Pangilinan J."/>
            <person name="Riley R."/>
            <person name="Labutti K."/>
            <person name="Andreopoulos B."/>
            <person name="Lipzen A."/>
            <person name="Chen C."/>
            <person name="Yanf M."/>
            <person name="Daum C."/>
            <person name="Ng V."/>
            <person name="Clum A."/>
            <person name="Ohm R."/>
            <person name="Martin F."/>
            <person name="Silar P."/>
            <person name="Natvig D."/>
            <person name="Lalanne C."/>
            <person name="Gautier V."/>
            <person name="Ament-Velasquez S.L."/>
            <person name="Kruys A."/>
            <person name="Hutchinson M.I."/>
            <person name="Powell A.J."/>
            <person name="Barry K."/>
            <person name="Miller A.N."/>
            <person name="Grigoriev I.V."/>
            <person name="Debuchy R."/>
            <person name="Gladieux P."/>
            <person name="Thoren M.H."/>
            <person name="Johannesson H."/>
        </authorList>
    </citation>
    <scope>NUCLEOTIDE SEQUENCE</scope>
    <source>
        <strain evidence="3">PSN243</strain>
    </source>
</reference>
<evidence type="ECO:0000256" key="2">
    <source>
        <dbReference type="SAM" id="MobiDB-lite"/>
    </source>
</evidence>
<sequence>MKKRKRQDMSEGGVAAPRRGFERRVSGWVNAGSPSRLSSHSGSYLPTHQTPTMIEVISPTAANNSHINGVGAGLRSDQPSPPPKNEPTRCDTTNTYQYLQWQELYETEKPFQILLDIPEDSPEQRRHNLVFEDGPVETVHDVRGRESEYSLDKNGFTYIKRASNMAPDDFTNRDKVTNVFLPELEAMLKETLDDVDQVFIYDYRRRQTGDHPLHGKTVDFNDKLTPLGPATQVHLDQSPKSVVQRVLQFLPDQASHLLRGRVQLINMWRPTNGPVEDWPLSVCDATTLPEEQLVECDRIRRAFLGCTMYVKYVEGIKWHYMSRQDNDDLLVFKTFDSDSDVPARYSVHGAFSWKEAPDPPKPRCSIEVRALVFTYPETLERKKN</sequence>
<evidence type="ECO:0000313" key="4">
    <source>
        <dbReference type="Proteomes" id="UP001321760"/>
    </source>
</evidence>
<name>A0AAV9H369_9PEZI</name>
<dbReference type="GO" id="GO:0016491">
    <property type="term" value="F:oxidoreductase activity"/>
    <property type="evidence" value="ECO:0007669"/>
    <property type="project" value="InterPro"/>
</dbReference>
<accession>A0AAV9H369</accession>
<organism evidence="3 4">
    <name type="scientific">Podospora aff. communis PSN243</name>
    <dbReference type="NCBI Taxonomy" id="3040156"/>
    <lineage>
        <taxon>Eukaryota</taxon>
        <taxon>Fungi</taxon>
        <taxon>Dikarya</taxon>
        <taxon>Ascomycota</taxon>
        <taxon>Pezizomycotina</taxon>
        <taxon>Sordariomycetes</taxon>
        <taxon>Sordariomycetidae</taxon>
        <taxon>Sordariales</taxon>
        <taxon>Podosporaceae</taxon>
        <taxon>Podospora</taxon>
    </lineage>
</organism>
<gene>
    <name evidence="3" type="ORF">QBC34DRAFT_389712</name>
</gene>
<feature type="compositionally biased region" description="Low complexity" evidence="2">
    <location>
        <begin position="33"/>
        <end position="43"/>
    </location>
</feature>
<evidence type="ECO:0008006" key="5">
    <source>
        <dbReference type="Google" id="ProtNLM"/>
    </source>
</evidence>
<dbReference type="EMBL" id="MU865914">
    <property type="protein sequence ID" value="KAK4455291.1"/>
    <property type="molecule type" value="Genomic_DNA"/>
</dbReference>
<dbReference type="NCBIfam" id="NF041278">
    <property type="entry name" value="CmcJ_NvfI_EfuI"/>
    <property type="match status" value="1"/>
</dbReference>
<feature type="region of interest" description="Disordered" evidence="2">
    <location>
        <begin position="64"/>
        <end position="91"/>
    </location>
</feature>
<dbReference type="AlphaFoldDB" id="A0AAV9H369"/>
<protein>
    <recommendedName>
        <fullName evidence="5">Methyltransferase</fullName>
    </recommendedName>
</protein>
<evidence type="ECO:0000313" key="3">
    <source>
        <dbReference type="EMBL" id="KAK4455291.1"/>
    </source>
</evidence>
<dbReference type="InterPro" id="IPR044053">
    <property type="entry name" value="AsaB-like"/>
</dbReference>
<reference evidence="3" key="1">
    <citation type="journal article" date="2023" name="Mol. Phylogenet. Evol.">
        <title>Genome-scale phylogeny and comparative genomics of the fungal order Sordariales.</title>
        <authorList>
            <person name="Hensen N."/>
            <person name="Bonometti L."/>
            <person name="Westerberg I."/>
            <person name="Brannstrom I.O."/>
            <person name="Guillou S."/>
            <person name="Cros-Aarteil S."/>
            <person name="Calhoun S."/>
            <person name="Haridas S."/>
            <person name="Kuo A."/>
            <person name="Mondo S."/>
            <person name="Pangilinan J."/>
            <person name="Riley R."/>
            <person name="LaButti K."/>
            <person name="Andreopoulos B."/>
            <person name="Lipzen A."/>
            <person name="Chen C."/>
            <person name="Yan M."/>
            <person name="Daum C."/>
            <person name="Ng V."/>
            <person name="Clum A."/>
            <person name="Steindorff A."/>
            <person name="Ohm R.A."/>
            <person name="Martin F."/>
            <person name="Silar P."/>
            <person name="Natvig D.O."/>
            <person name="Lalanne C."/>
            <person name="Gautier V."/>
            <person name="Ament-Velasquez S.L."/>
            <person name="Kruys A."/>
            <person name="Hutchinson M.I."/>
            <person name="Powell A.J."/>
            <person name="Barry K."/>
            <person name="Miller A.N."/>
            <person name="Grigoriev I.V."/>
            <person name="Debuchy R."/>
            <person name="Gladieux P."/>
            <person name="Hiltunen Thoren M."/>
            <person name="Johannesson H."/>
        </authorList>
    </citation>
    <scope>NUCLEOTIDE SEQUENCE</scope>
    <source>
        <strain evidence="3">PSN243</strain>
    </source>
</reference>
<dbReference type="PANTHER" id="PTHR34598:SF3">
    <property type="entry name" value="OXIDOREDUCTASE AN1597"/>
    <property type="match status" value="1"/>
</dbReference>